<name>A0A481W5J0_9CAUD</name>
<keyword evidence="1" id="KW-0472">Membrane</keyword>
<feature type="transmembrane region" description="Helical" evidence="1">
    <location>
        <begin position="112"/>
        <end position="132"/>
    </location>
</feature>
<dbReference type="KEGG" id="vg:65071989"/>
<dbReference type="RefSeq" id="YP_010082981.1">
    <property type="nucleotide sequence ID" value="NC_055035.1"/>
</dbReference>
<reference evidence="2 3" key="1">
    <citation type="submission" date="2019-02" db="EMBL/GenBank/DDBJ databases">
        <title>Genomic, morphological and functional characterisation of novel bacteriophage Fnu1 capable of disrupt Fusobacterium nucleatum biofilm.</title>
        <authorList>
            <person name="Kabwe M."/>
            <person name="Brown T.L."/>
            <person name="Dashper S."/>
            <person name="Speirs L."/>
            <person name="Ku H."/>
            <person name="Petrovski S."/>
            <person name="Chan H.T."/>
            <person name="Lock P."/>
            <person name="Tucci J."/>
        </authorList>
    </citation>
    <scope>NUCLEOTIDE SEQUENCE [LARGE SCALE GENOMIC DNA]</scope>
</reference>
<evidence type="ECO:0000313" key="3">
    <source>
        <dbReference type="Proteomes" id="UP000292160"/>
    </source>
</evidence>
<feature type="transmembrane region" description="Helical" evidence="1">
    <location>
        <begin position="81"/>
        <end position="100"/>
    </location>
</feature>
<evidence type="ECO:0000256" key="1">
    <source>
        <dbReference type="SAM" id="Phobius"/>
    </source>
</evidence>
<keyword evidence="3" id="KW-1185">Reference proteome</keyword>
<dbReference type="Proteomes" id="UP000292160">
    <property type="component" value="Segment"/>
</dbReference>
<accession>A0A481W5J0</accession>
<sequence>MVNLLGKNIQSLNKDKEKQMNFLASFLGGKLFNSIIDIIKPFLPTDEKTQGEILEKLGNLQIEELKERGNYIDKLGRIKDLVIPAFLFMLLLMFSVNYFVELGYSMAHKIPPVMVIDNTLVSICDTIIMFLFGSKTISRFSESYVNYKYGNQIREIR</sequence>
<keyword evidence="1" id="KW-0812">Transmembrane</keyword>
<evidence type="ECO:0000313" key="2">
    <source>
        <dbReference type="EMBL" id="QBJ04137.1"/>
    </source>
</evidence>
<dbReference type="EMBL" id="MK554696">
    <property type="protein sequence ID" value="QBJ04137.1"/>
    <property type="molecule type" value="Genomic_DNA"/>
</dbReference>
<keyword evidence="1" id="KW-1133">Transmembrane helix</keyword>
<organism evidence="2 3">
    <name type="scientific">Fusobacterium phage Fnu1</name>
    <dbReference type="NCBI Taxonomy" id="2530024"/>
    <lineage>
        <taxon>Viruses</taxon>
        <taxon>Duplodnaviria</taxon>
        <taxon>Heunggongvirae</taxon>
        <taxon>Uroviricota</taxon>
        <taxon>Caudoviricetes</taxon>
        <taxon>Latrobevirus</taxon>
        <taxon>Latrobevirus FNU1</taxon>
    </lineage>
</organism>
<dbReference type="GeneID" id="65071989"/>
<proteinExistence type="predicted"/>
<protein>
    <submittedName>
        <fullName evidence="2">Uncharacterized protein</fullName>
    </submittedName>
</protein>